<feature type="transmembrane region" description="Helical" evidence="1">
    <location>
        <begin position="221"/>
        <end position="241"/>
    </location>
</feature>
<dbReference type="InterPro" id="IPR029063">
    <property type="entry name" value="SAM-dependent_MTases_sf"/>
</dbReference>
<dbReference type="SUPFAM" id="SSF53335">
    <property type="entry name" value="S-adenosyl-L-methionine-dependent methyltransferases"/>
    <property type="match status" value="1"/>
</dbReference>
<keyword evidence="3" id="KW-0808">Transferase</keyword>
<organism evidence="3 4">
    <name type="scientific">Candidatus Nitrospira neomarina</name>
    <dbReference type="NCBI Taxonomy" id="3020899"/>
    <lineage>
        <taxon>Bacteria</taxon>
        <taxon>Pseudomonadati</taxon>
        <taxon>Nitrospirota</taxon>
        <taxon>Nitrospiria</taxon>
        <taxon>Nitrospirales</taxon>
        <taxon>Nitrospiraceae</taxon>
        <taxon>Nitrospira</taxon>
    </lineage>
</organism>
<dbReference type="AlphaFoldDB" id="A0AA96K524"/>
<dbReference type="GO" id="GO:0032259">
    <property type="term" value="P:methylation"/>
    <property type="evidence" value="ECO:0007669"/>
    <property type="project" value="UniProtKB-KW"/>
</dbReference>
<dbReference type="Proteomes" id="UP001302494">
    <property type="component" value="Chromosome"/>
</dbReference>
<accession>A0AA96K524</accession>
<dbReference type="KEGG" id="nneo:PQG83_09510"/>
<dbReference type="CDD" id="cd02440">
    <property type="entry name" value="AdoMet_MTases"/>
    <property type="match status" value="1"/>
</dbReference>
<dbReference type="InterPro" id="IPR013216">
    <property type="entry name" value="Methyltransf_11"/>
</dbReference>
<dbReference type="EMBL" id="CP116968">
    <property type="protein sequence ID" value="WNM63974.1"/>
    <property type="molecule type" value="Genomic_DNA"/>
</dbReference>
<proteinExistence type="predicted"/>
<feature type="domain" description="Methyltransferase type 11" evidence="2">
    <location>
        <begin position="56"/>
        <end position="149"/>
    </location>
</feature>
<evidence type="ECO:0000313" key="3">
    <source>
        <dbReference type="EMBL" id="WNM63974.1"/>
    </source>
</evidence>
<dbReference type="GO" id="GO:0008757">
    <property type="term" value="F:S-adenosylmethionine-dependent methyltransferase activity"/>
    <property type="evidence" value="ECO:0007669"/>
    <property type="project" value="InterPro"/>
</dbReference>
<protein>
    <submittedName>
        <fullName evidence="3">Class I SAM-dependent methyltransferase</fullName>
    </submittedName>
</protein>
<dbReference type="PANTHER" id="PTHR43591">
    <property type="entry name" value="METHYLTRANSFERASE"/>
    <property type="match status" value="1"/>
</dbReference>
<name>A0AA96K524_9BACT</name>
<keyword evidence="4" id="KW-1185">Reference proteome</keyword>
<dbReference type="Pfam" id="PF08241">
    <property type="entry name" value="Methyltransf_11"/>
    <property type="match status" value="1"/>
</dbReference>
<dbReference type="RefSeq" id="WP_312748808.1">
    <property type="nucleotide sequence ID" value="NZ_CP116968.1"/>
</dbReference>
<evidence type="ECO:0000256" key="1">
    <source>
        <dbReference type="SAM" id="Phobius"/>
    </source>
</evidence>
<keyword evidence="1" id="KW-1133">Transmembrane helix</keyword>
<reference evidence="3 4" key="1">
    <citation type="submission" date="2023-01" db="EMBL/GenBank/DDBJ databases">
        <title>Cultivation and genomic characterization of new, ubiquitous marine nitrite-oxidizing bacteria from the Nitrospirales.</title>
        <authorList>
            <person name="Mueller A.J."/>
            <person name="Daebeler A."/>
            <person name="Herbold C.W."/>
            <person name="Kirkegaard R.H."/>
            <person name="Daims H."/>
        </authorList>
    </citation>
    <scope>NUCLEOTIDE SEQUENCE [LARGE SCALE GENOMIC DNA]</scope>
    <source>
        <strain evidence="3 4">DK</strain>
    </source>
</reference>
<keyword evidence="3" id="KW-0489">Methyltransferase</keyword>
<evidence type="ECO:0000313" key="4">
    <source>
        <dbReference type="Proteomes" id="UP001302494"/>
    </source>
</evidence>
<gene>
    <name evidence="3" type="ORF">PQG83_09510</name>
</gene>
<sequence>MKTFEEEWRARFERFGRTYERDDLVSGWSEKGLWTRFERFADLLQTQPLLCPLRALDLGCGAGTYVRYLANGGHKVVGLDYSIPTLHRALTADSEKNSPYLCGEAYHLPFKDESFDLVTSVGVIQALGSPERALDEMVRVLRPNGFLIVEALNSLELLALGKRLYDWAIGRSPRLHTHSSSMITALLLARGVRLIKKTGIYLPPRGVPWLAPLLSERTIRLIGLVPGLSVVLAHAFLYLSIKESND</sequence>
<keyword evidence="1" id="KW-0812">Transmembrane</keyword>
<evidence type="ECO:0000259" key="2">
    <source>
        <dbReference type="Pfam" id="PF08241"/>
    </source>
</evidence>
<dbReference type="Gene3D" id="3.40.50.150">
    <property type="entry name" value="Vaccinia Virus protein VP39"/>
    <property type="match status" value="1"/>
</dbReference>
<keyword evidence="1" id="KW-0472">Membrane</keyword>